<dbReference type="SUPFAM" id="SSF52540">
    <property type="entry name" value="P-loop containing nucleoside triphosphate hydrolases"/>
    <property type="match status" value="1"/>
</dbReference>
<feature type="domain" description="AAA+ ATPase" evidence="8">
    <location>
        <begin position="846"/>
        <end position="1124"/>
    </location>
</feature>
<evidence type="ECO:0000313" key="9">
    <source>
        <dbReference type="EMBL" id="RXW24509.1"/>
    </source>
</evidence>
<dbReference type="InterPro" id="IPR056474">
    <property type="entry name" value="SEN1_barrel"/>
</dbReference>
<evidence type="ECO:0000313" key="10">
    <source>
        <dbReference type="Proteomes" id="UP000290288"/>
    </source>
</evidence>
<proteinExistence type="inferred from homology"/>
<evidence type="ECO:0000256" key="4">
    <source>
        <dbReference type="ARBA" id="ARBA00022806"/>
    </source>
</evidence>
<feature type="compositionally biased region" description="Basic and acidic residues" evidence="7">
    <location>
        <begin position="442"/>
        <end position="456"/>
    </location>
</feature>
<accession>A0A4Q2DW17</accession>
<dbReference type="PANTHER" id="PTHR10887">
    <property type="entry name" value="DNA2/NAM7 HELICASE FAMILY"/>
    <property type="match status" value="1"/>
</dbReference>
<feature type="compositionally biased region" description="Acidic residues" evidence="7">
    <location>
        <begin position="539"/>
        <end position="555"/>
    </location>
</feature>
<feature type="region of interest" description="Disordered" evidence="7">
    <location>
        <begin position="422"/>
        <end position="467"/>
    </location>
</feature>
<reference evidence="9 10" key="1">
    <citation type="submission" date="2019-01" db="EMBL/GenBank/DDBJ databases">
        <title>Draft genome sequence of Psathyrella aberdarensis IHI B618.</title>
        <authorList>
            <person name="Buettner E."/>
            <person name="Kellner H."/>
        </authorList>
    </citation>
    <scope>NUCLEOTIDE SEQUENCE [LARGE SCALE GENOMIC DNA]</scope>
    <source>
        <strain evidence="9 10">IHI B618</strain>
    </source>
</reference>
<dbReference type="InterPro" id="IPR041679">
    <property type="entry name" value="DNA2/NAM7-like_C"/>
</dbReference>
<dbReference type="Pfam" id="PF23576">
    <property type="entry name" value="SEN1_barrel"/>
    <property type="match status" value="1"/>
</dbReference>
<dbReference type="OrthoDB" id="6513042at2759"/>
<evidence type="ECO:0000256" key="7">
    <source>
        <dbReference type="SAM" id="MobiDB-lite"/>
    </source>
</evidence>
<dbReference type="GO" id="GO:0006369">
    <property type="term" value="P:termination of RNA polymerase II transcription"/>
    <property type="evidence" value="ECO:0007669"/>
    <property type="project" value="TreeGrafter"/>
</dbReference>
<dbReference type="Gene3D" id="3.40.50.300">
    <property type="entry name" value="P-loop containing nucleotide triphosphate hydrolases"/>
    <property type="match status" value="2"/>
</dbReference>
<dbReference type="FunFam" id="3.40.50.300:FF:000326">
    <property type="entry name" value="P-loop containing nucleoside triphosphate hydrolase"/>
    <property type="match status" value="1"/>
</dbReference>
<feature type="compositionally biased region" description="Basic and acidic residues" evidence="7">
    <location>
        <begin position="576"/>
        <end position="594"/>
    </location>
</feature>
<dbReference type="PANTHER" id="PTHR10887:SF495">
    <property type="entry name" value="HELICASE SENATAXIN ISOFORM X1-RELATED"/>
    <property type="match status" value="1"/>
</dbReference>
<organism evidence="9 10">
    <name type="scientific">Candolleomyces aberdarensis</name>
    <dbReference type="NCBI Taxonomy" id="2316362"/>
    <lineage>
        <taxon>Eukaryota</taxon>
        <taxon>Fungi</taxon>
        <taxon>Dikarya</taxon>
        <taxon>Basidiomycota</taxon>
        <taxon>Agaricomycotina</taxon>
        <taxon>Agaricomycetes</taxon>
        <taxon>Agaricomycetidae</taxon>
        <taxon>Agaricales</taxon>
        <taxon>Agaricineae</taxon>
        <taxon>Psathyrellaceae</taxon>
        <taxon>Candolleomyces</taxon>
    </lineage>
</organism>
<dbReference type="Pfam" id="PF12726">
    <property type="entry name" value="SEN1_N"/>
    <property type="match status" value="1"/>
</dbReference>
<evidence type="ECO:0000256" key="1">
    <source>
        <dbReference type="ARBA" id="ARBA00007913"/>
    </source>
</evidence>
<feature type="compositionally biased region" description="Low complexity" evidence="7">
    <location>
        <begin position="1399"/>
        <end position="1411"/>
    </location>
</feature>
<evidence type="ECO:0000256" key="6">
    <source>
        <dbReference type="SAM" id="Coils"/>
    </source>
</evidence>
<dbReference type="InterPro" id="IPR041677">
    <property type="entry name" value="DNA2/NAM7_AAA_11"/>
</dbReference>
<dbReference type="CDD" id="cd18042">
    <property type="entry name" value="DEXXQc_SETX"/>
    <property type="match status" value="1"/>
</dbReference>
<dbReference type="GO" id="GO:0005694">
    <property type="term" value="C:chromosome"/>
    <property type="evidence" value="ECO:0007669"/>
    <property type="project" value="UniProtKB-ARBA"/>
</dbReference>
<dbReference type="GO" id="GO:0005524">
    <property type="term" value="F:ATP binding"/>
    <property type="evidence" value="ECO:0007669"/>
    <property type="project" value="UniProtKB-KW"/>
</dbReference>
<evidence type="ECO:0000256" key="2">
    <source>
        <dbReference type="ARBA" id="ARBA00022741"/>
    </source>
</evidence>
<dbReference type="GO" id="GO:0001147">
    <property type="term" value="F:transcription termination site sequence-specific DNA binding"/>
    <property type="evidence" value="ECO:0007669"/>
    <property type="project" value="TreeGrafter"/>
</dbReference>
<evidence type="ECO:0000259" key="8">
    <source>
        <dbReference type="SMART" id="SM00382"/>
    </source>
</evidence>
<dbReference type="GO" id="GO:0016787">
    <property type="term" value="F:hydrolase activity"/>
    <property type="evidence" value="ECO:0007669"/>
    <property type="project" value="UniProtKB-KW"/>
</dbReference>
<keyword evidence="2" id="KW-0547">Nucleotide-binding</keyword>
<feature type="region of interest" description="Disordered" evidence="7">
    <location>
        <begin position="492"/>
        <end position="596"/>
    </location>
</feature>
<dbReference type="InterPro" id="IPR047187">
    <property type="entry name" value="SF1_C_Upf1"/>
</dbReference>
<comment type="caution">
    <text evidence="9">The sequence shown here is derived from an EMBL/GenBank/DDBJ whole genome shotgun (WGS) entry which is preliminary data.</text>
</comment>
<dbReference type="Pfam" id="PF13087">
    <property type="entry name" value="AAA_12"/>
    <property type="match status" value="1"/>
</dbReference>
<evidence type="ECO:0000256" key="5">
    <source>
        <dbReference type="ARBA" id="ARBA00022840"/>
    </source>
</evidence>
<dbReference type="SMART" id="SM00382">
    <property type="entry name" value="AAA"/>
    <property type="match status" value="1"/>
</dbReference>
<dbReference type="GO" id="GO:0004386">
    <property type="term" value="F:helicase activity"/>
    <property type="evidence" value="ECO:0007669"/>
    <property type="project" value="UniProtKB-KW"/>
</dbReference>
<dbReference type="InterPro" id="IPR003593">
    <property type="entry name" value="AAA+_ATPase"/>
</dbReference>
<feature type="region of interest" description="Disordered" evidence="7">
    <location>
        <begin position="1364"/>
        <end position="1470"/>
    </location>
</feature>
<dbReference type="Proteomes" id="UP000290288">
    <property type="component" value="Unassembled WGS sequence"/>
</dbReference>
<dbReference type="EMBL" id="SDEE01000018">
    <property type="protein sequence ID" value="RXW24509.1"/>
    <property type="molecule type" value="Genomic_DNA"/>
</dbReference>
<gene>
    <name evidence="9" type="ORF">EST38_g1361</name>
</gene>
<keyword evidence="3" id="KW-0378">Hydrolase</keyword>
<dbReference type="GO" id="GO:0016604">
    <property type="term" value="C:nuclear body"/>
    <property type="evidence" value="ECO:0007669"/>
    <property type="project" value="TreeGrafter"/>
</dbReference>
<dbReference type="InterPro" id="IPR027417">
    <property type="entry name" value="P-loop_NTPase"/>
</dbReference>
<keyword evidence="10" id="KW-1185">Reference proteome</keyword>
<keyword evidence="5" id="KW-0067">ATP-binding</keyword>
<keyword evidence="4" id="KW-0347">Helicase</keyword>
<name>A0A4Q2DW17_9AGAR</name>
<protein>
    <recommendedName>
        <fullName evidence="8">AAA+ ATPase domain-containing protein</fullName>
    </recommendedName>
</protein>
<dbReference type="InterPro" id="IPR024481">
    <property type="entry name" value="Helicase_Sen1_N"/>
</dbReference>
<feature type="coiled-coil region" evidence="6">
    <location>
        <begin position="956"/>
        <end position="983"/>
    </location>
</feature>
<dbReference type="Pfam" id="PF13086">
    <property type="entry name" value="AAA_11"/>
    <property type="match status" value="1"/>
</dbReference>
<keyword evidence="6" id="KW-0175">Coiled coil</keyword>
<sequence length="1470" mass="163126">MLSFDIQKILGAISSCRQSLAQVKTQTNPNPIPAFPFRNQLWASAYGTVQGKDLAGLSTLITAVADASYLTKFLKESFKGIEQVPAAGKGTVSGDKIVDQINDALETVQTGLKDAIVNFANYSMSTSALDLLQQPGVGKAVVLLLLSPTPDLSDAARNLIGLVFDVDDRADCFRAMFKNMPETTFAAMQEYLTKFSAFADHFPDASPASKSLVRCFNDVLEVLCASPDGLFLQEDFVRPKNVAPPGPHFLNFWKALNKALATIFKRTVAWTAYYKTKDLVEWMRDALILGKDVVNKWRVVETAVNGLHQKRSSDVRGKMIAPFQEMLPGLLKWLRLTDQELLYQSFSIFRTLLNVFRETSTRPLEESLAKLTKYVSDARKDGQAKSRLDGAQLMLLEQALSAFDESTSDDDEIQIIGHVPAPKKVAKAPAPPPVASTSTTLPEKRDKKTAHRDGPPAKKLQLGTATKPLQSKLAIEAKRKASASKQIFTSADKAKLGEPARFPTFQKATAPPEPSSRKVVASGKSKQAEPKNESLGWSDDPDEASEESDDDDQEVAPEVGLSALGQVPAPKPHKVQKPEKPQEKPEKKEKRQIKTLDIPTAKSAVQERLERSKRSQYNAAFRLRPDISGLHRKILSWKYDHDGTIPPGEDLQLNHVPADFRDYNQYRAIFEPLLLLECWAQIMRSKEDPPKSYQCKVTSKEYVSDWVDLDLSITDNPPREWELTPETDILLLSSPDNQRTIMAKTVHHKRDPMGPLVRARCFVPGGMDPGLHPGSIWAISKIYSLSTINREYAALMSLPYLSCLPNVMTSRLDKAPSADSAEIQRAMSTLSVNMPQATAIVSAMKTEGFVLIQGPPGTGKTSTICGLVRRFISQRPTPINVPEKQGAPPKAKILICAPSNAAIDEIASRLISLPKKINVVRTGAENGMNASVKSASLDRLVMDKIELKTGMQGNSVEETNKELRNLRMELDSLKHLRQEKLKELTNLPENTPQRANVQQQAQNLGSRQREIQKKFNDLKDKSRSDYRTLDSLRRQMRKEVFEEADVVCSTLSGSGHESLLDQDFEMVIIDEAAQSIELSSLIPLKFNSTRCVMVGDPQQLPPTVISQEASRRRYDQSLFLRLFQRNPNSMHLLSIQYRMHPDISRFPSEAFYQGRIEDGPNMSELTSRPWHTQPMFGTYKFFNVTGVEEKGKFNSLKNVAECQVAKAIYRRLSREFEVISTTRRIGIVSMYRAQIEELRMQFCAEFGRNIVDIVDFNTVDGFQGQEKDIIILSCVRAGPGLQSIGFLSDIRRLNVAITRAKSSLFILGNAPTLERSDDTWKQVVSDARTRSRLVNVTAKFFAQPATAVAGMPCVSPVKKAPVQKKPSLSAPSQLTEPPIPVPLDLVKPRELKNQPKRVASTSTPSSATAPTLSGVAPDLPPPVAGIKRPADEEQELPKAGPSNQPRNPARPPPPKKPKGPSLFIPKKSKK</sequence>
<evidence type="ECO:0000256" key="3">
    <source>
        <dbReference type="ARBA" id="ARBA00022801"/>
    </source>
</evidence>
<comment type="similarity">
    <text evidence="1">Belongs to the DNA2/NAM7 helicase family.</text>
</comment>
<dbReference type="CDD" id="cd18808">
    <property type="entry name" value="SF1_C_Upf1"/>
    <property type="match status" value="1"/>
</dbReference>
<dbReference type="InterPro" id="IPR045055">
    <property type="entry name" value="DNA2/NAM7-like"/>
</dbReference>
<dbReference type="STRING" id="2316362.A0A4Q2DW17"/>